<protein>
    <submittedName>
        <fullName evidence="1">Uncharacterized protein</fullName>
    </submittedName>
</protein>
<accession>A0ABQ4QPT1</accession>
<dbReference type="EMBL" id="BPQG01000126">
    <property type="protein sequence ID" value="GJD47207.1"/>
    <property type="molecule type" value="Genomic_DNA"/>
</dbReference>
<name>A0ABQ4QPT1_9HYPH</name>
<dbReference type="Proteomes" id="UP001055117">
    <property type="component" value="Unassembled WGS sequence"/>
</dbReference>
<sequence length="181" mass="19277">MAVTLQVVGLYYKQPLDMGLTPGQTVNIKQVLDFAQANPQGQYALSYGVGQGAGAAYVDFIMTDINGQFSSPVSGTRYNGGQFSLTQTFTGVGKGNYTVWQYYVQDQNNQPVKLPTGAETPFETANVVQDGFTVIWRLVEICNAVPVMVGDTAVGATASEQAGPRMNARLAKVVGKPAVKA</sequence>
<reference evidence="1 2" key="1">
    <citation type="journal article" date="2021" name="Front. Microbiol.">
        <title>Comprehensive Comparative Genomics and Phenotyping of Methylobacterium Species.</title>
        <authorList>
            <person name="Alessa O."/>
            <person name="Ogura Y."/>
            <person name="Fujitani Y."/>
            <person name="Takami H."/>
            <person name="Hayashi T."/>
            <person name="Sahin N."/>
            <person name="Tani A."/>
        </authorList>
    </citation>
    <scope>NUCLEOTIDE SEQUENCE [LARGE SCALE GENOMIC DNA]</scope>
    <source>
        <strain evidence="1 2">DSM 23679</strain>
    </source>
</reference>
<comment type="caution">
    <text evidence="1">The sequence shown here is derived from an EMBL/GenBank/DDBJ whole genome shotgun (WGS) entry which is preliminary data.</text>
</comment>
<gene>
    <name evidence="1" type="ORF">AFCDBAGC_5093</name>
</gene>
<keyword evidence="2" id="KW-1185">Reference proteome</keyword>
<proteinExistence type="predicted"/>
<evidence type="ECO:0000313" key="2">
    <source>
        <dbReference type="Proteomes" id="UP001055117"/>
    </source>
</evidence>
<dbReference type="RefSeq" id="WP_238273332.1">
    <property type="nucleotide sequence ID" value="NZ_BPQG01000126.1"/>
</dbReference>
<organism evidence="1 2">
    <name type="scientific">Methylobacterium cerastii</name>
    <dbReference type="NCBI Taxonomy" id="932741"/>
    <lineage>
        <taxon>Bacteria</taxon>
        <taxon>Pseudomonadati</taxon>
        <taxon>Pseudomonadota</taxon>
        <taxon>Alphaproteobacteria</taxon>
        <taxon>Hyphomicrobiales</taxon>
        <taxon>Methylobacteriaceae</taxon>
        <taxon>Methylobacterium</taxon>
    </lineage>
</organism>
<evidence type="ECO:0000313" key="1">
    <source>
        <dbReference type="EMBL" id="GJD47207.1"/>
    </source>
</evidence>